<feature type="binding site" evidence="1">
    <location>
        <position position="17"/>
    </location>
    <ligand>
        <name>Zn(2+)</name>
        <dbReference type="ChEBI" id="CHEBI:29105"/>
    </ligand>
</feature>
<dbReference type="PROSITE" id="PS51915">
    <property type="entry name" value="ZAD"/>
    <property type="match status" value="1"/>
</dbReference>
<evidence type="ECO:0000259" key="2">
    <source>
        <dbReference type="PROSITE" id="PS51915"/>
    </source>
</evidence>
<keyword evidence="1" id="KW-0862">Zinc</keyword>
<dbReference type="AlphaFoldDB" id="A0A182PUK1"/>
<dbReference type="Gene3D" id="3.40.1800.20">
    <property type="match status" value="1"/>
</dbReference>
<evidence type="ECO:0000313" key="4">
    <source>
        <dbReference type="Proteomes" id="UP000075885"/>
    </source>
</evidence>
<reference evidence="4" key="1">
    <citation type="submission" date="2013-03" db="EMBL/GenBank/DDBJ databases">
        <title>The Genome Sequence of Anopheles epiroticus epiroticus2.</title>
        <authorList>
            <consortium name="The Broad Institute Genomics Platform"/>
            <person name="Neafsey D.E."/>
            <person name="Howell P."/>
            <person name="Walker B."/>
            <person name="Young S.K."/>
            <person name="Zeng Q."/>
            <person name="Gargeya S."/>
            <person name="Fitzgerald M."/>
            <person name="Haas B."/>
            <person name="Abouelleil A."/>
            <person name="Allen A.W."/>
            <person name="Alvarado L."/>
            <person name="Arachchi H.M."/>
            <person name="Berlin A.M."/>
            <person name="Chapman S.B."/>
            <person name="Gainer-Dewar J."/>
            <person name="Goldberg J."/>
            <person name="Griggs A."/>
            <person name="Gujja S."/>
            <person name="Hansen M."/>
            <person name="Howarth C."/>
            <person name="Imamovic A."/>
            <person name="Ireland A."/>
            <person name="Larimer J."/>
            <person name="McCowan C."/>
            <person name="Murphy C."/>
            <person name="Pearson M."/>
            <person name="Poon T.W."/>
            <person name="Priest M."/>
            <person name="Roberts A."/>
            <person name="Saif S."/>
            <person name="Shea T."/>
            <person name="Sisk P."/>
            <person name="Sykes S."/>
            <person name="Wortman J."/>
            <person name="Nusbaum C."/>
            <person name="Birren B."/>
        </authorList>
    </citation>
    <scope>NUCLEOTIDE SEQUENCE [LARGE SCALE GENOMIC DNA]</scope>
    <source>
        <strain evidence="4">Epiroticus2</strain>
    </source>
</reference>
<proteinExistence type="predicted"/>
<accession>A0A182PUK1</accession>
<dbReference type="InterPro" id="IPR012934">
    <property type="entry name" value="Znf_AD"/>
</dbReference>
<keyword evidence="1" id="KW-0479">Metal-binding</keyword>
<dbReference type="SMART" id="SM00868">
    <property type="entry name" value="zf-AD"/>
    <property type="match status" value="1"/>
</dbReference>
<dbReference type="EnsemblMetazoa" id="AEPI010638-RA">
    <property type="protein sequence ID" value="AEPI010638-PA"/>
    <property type="gene ID" value="AEPI010638"/>
</dbReference>
<dbReference type="SUPFAM" id="SSF57716">
    <property type="entry name" value="Glucocorticoid receptor-like (DNA-binding domain)"/>
    <property type="match status" value="1"/>
</dbReference>
<sequence>MDNRQQNNNRDTRCRLCLKHIEVDQTAGIDLLQNQDINRLLLDVYRVEVLQTDEGPTMVCVPCYMQLVNNYKLRIRCLSLRKNFRLNQAVLMAQVNAFKGKNCDPSVSSCRTEQARVTRTDENRNKAVAVQIKATQPEQNPQPAVMEAETENTNESAKEDTIQTTETTVLIQNESNMDPAAEPIVIDDESNEGSIMTLRSEQGAPVYGGSVAGESVYQSKRTEAAAIDVQYLL</sequence>
<name>A0A182PUK1_9DIPT</name>
<reference evidence="3" key="2">
    <citation type="submission" date="2020-05" db="UniProtKB">
        <authorList>
            <consortium name="EnsemblMetazoa"/>
        </authorList>
    </citation>
    <scope>IDENTIFICATION</scope>
    <source>
        <strain evidence="3">Epiroticus2</strain>
    </source>
</reference>
<feature type="domain" description="ZAD" evidence="2">
    <location>
        <begin position="12"/>
        <end position="87"/>
    </location>
</feature>
<protein>
    <recommendedName>
        <fullName evidence="2">ZAD domain-containing protein</fullName>
    </recommendedName>
</protein>
<feature type="binding site" evidence="1">
    <location>
        <position position="63"/>
    </location>
    <ligand>
        <name>Zn(2+)</name>
        <dbReference type="ChEBI" id="CHEBI:29105"/>
    </ligand>
</feature>
<evidence type="ECO:0000256" key="1">
    <source>
        <dbReference type="PROSITE-ProRule" id="PRU01263"/>
    </source>
</evidence>
<feature type="binding site" evidence="1">
    <location>
        <position position="60"/>
    </location>
    <ligand>
        <name>Zn(2+)</name>
        <dbReference type="ChEBI" id="CHEBI:29105"/>
    </ligand>
</feature>
<keyword evidence="1" id="KW-0863">Zinc-finger</keyword>
<evidence type="ECO:0000313" key="3">
    <source>
        <dbReference type="EnsemblMetazoa" id="AEPI010638-PA"/>
    </source>
</evidence>
<feature type="binding site" evidence="1">
    <location>
        <position position="14"/>
    </location>
    <ligand>
        <name>Zn(2+)</name>
        <dbReference type="ChEBI" id="CHEBI:29105"/>
    </ligand>
</feature>
<dbReference type="VEuPathDB" id="VectorBase:AEPI010638"/>
<dbReference type="Proteomes" id="UP000075885">
    <property type="component" value="Unassembled WGS sequence"/>
</dbReference>
<keyword evidence="4" id="KW-1185">Reference proteome</keyword>
<dbReference type="GO" id="GO:0005634">
    <property type="term" value="C:nucleus"/>
    <property type="evidence" value="ECO:0007669"/>
    <property type="project" value="InterPro"/>
</dbReference>
<dbReference type="Pfam" id="PF07776">
    <property type="entry name" value="zf-AD"/>
    <property type="match status" value="1"/>
</dbReference>
<organism evidence="3 4">
    <name type="scientific">Anopheles epiroticus</name>
    <dbReference type="NCBI Taxonomy" id="199890"/>
    <lineage>
        <taxon>Eukaryota</taxon>
        <taxon>Metazoa</taxon>
        <taxon>Ecdysozoa</taxon>
        <taxon>Arthropoda</taxon>
        <taxon>Hexapoda</taxon>
        <taxon>Insecta</taxon>
        <taxon>Pterygota</taxon>
        <taxon>Neoptera</taxon>
        <taxon>Endopterygota</taxon>
        <taxon>Diptera</taxon>
        <taxon>Nematocera</taxon>
        <taxon>Culicoidea</taxon>
        <taxon>Culicidae</taxon>
        <taxon>Anophelinae</taxon>
        <taxon>Anopheles</taxon>
    </lineage>
</organism>
<dbReference type="GO" id="GO:0008270">
    <property type="term" value="F:zinc ion binding"/>
    <property type="evidence" value="ECO:0007669"/>
    <property type="project" value="UniProtKB-UniRule"/>
</dbReference>